<dbReference type="PANTHER" id="PTHR34203:SF15">
    <property type="entry name" value="SLL1173 PROTEIN"/>
    <property type="match status" value="1"/>
</dbReference>
<dbReference type="RefSeq" id="WP_073099501.1">
    <property type="nucleotide sequence ID" value="NZ_QOVL01000018.1"/>
</dbReference>
<dbReference type="PANTHER" id="PTHR34203">
    <property type="entry name" value="METHYLTRANSFERASE, FKBM FAMILY PROTEIN"/>
    <property type="match status" value="1"/>
</dbReference>
<dbReference type="InterPro" id="IPR006342">
    <property type="entry name" value="FkbM_mtfrase"/>
</dbReference>
<dbReference type="AlphaFoldDB" id="A0A4V1KS18"/>
<comment type="caution">
    <text evidence="2">The sequence shown here is derived from an EMBL/GenBank/DDBJ whole genome shotgun (WGS) entry which is preliminary data.</text>
</comment>
<accession>A0A4V1KS18</accession>
<evidence type="ECO:0000313" key="3">
    <source>
        <dbReference type="Proteomes" id="UP000290608"/>
    </source>
</evidence>
<keyword evidence="2" id="KW-0489">Methyltransferase</keyword>
<name>A0A4V1KS18_9FLAO</name>
<dbReference type="SUPFAM" id="SSF53335">
    <property type="entry name" value="S-adenosyl-L-methionine-dependent methyltransferases"/>
    <property type="match status" value="1"/>
</dbReference>
<evidence type="ECO:0000259" key="1">
    <source>
        <dbReference type="Pfam" id="PF05050"/>
    </source>
</evidence>
<dbReference type="STRING" id="1122159.SAMN02745246_02432"/>
<dbReference type="GO" id="GO:0008168">
    <property type="term" value="F:methyltransferase activity"/>
    <property type="evidence" value="ECO:0007669"/>
    <property type="project" value="UniProtKB-KW"/>
</dbReference>
<dbReference type="InterPro" id="IPR052514">
    <property type="entry name" value="SAM-dependent_MTase"/>
</dbReference>
<dbReference type="Pfam" id="PF05050">
    <property type="entry name" value="Methyltransf_21"/>
    <property type="match status" value="1"/>
</dbReference>
<sequence>MEKSFRKLYNLIFKGSPQKRLQYDLQRSSFVSKAKLKEQEALYRLELKNYTNPFFIRNRPSSDYDVLRQVIFETEYETACTALELNFQAGEPITIIDAGANIGLTSRFFAERYPLSVIYSLEPEPQNFKMLLKNVENFGTIKPLQKALSAEQGKRFDIGKSMRDGADWAKTTQESTTGTIPGITLQELLNEGTGFFDLLKIDIEGAERFIFDSQVNQDFLDRTKVLVIEIHDEFNIRTPIYETLRKRGYSILEQGELTLGINTKLIHFVS</sequence>
<gene>
    <name evidence="2" type="ORF">DSL99_3229</name>
</gene>
<dbReference type="Proteomes" id="UP000290608">
    <property type="component" value="Unassembled WGS sequence"/>
</dbReference>
<dbReference type="Gene3D" id="3.40.50.150">
    <property type="entry name" value="Vaccinia Virus protein VP39"/>
    <property type="match status" value="1"/>
</dbReference>
<dbReference type="EMBL" id="QOVL01000018">
    <property type="protein sequence ID" value="RXG26919.1"/>
    <property type="molecule type" value="Genomic_DNA"/>
</dbReference>
<keyword evidence="2" id="KW-0808">Transferase</keyword>
<dbReference type="NCBIfam" id="TIGR01444">
    <property type="entry name" value="fkbM_fam"/>
    <property type="match status" value="1"/>
</dbReference>
<reference evidence="2 3" key="1">
    <citation type="submission" date="2018-07" db="EMBL/GenBank/DDBJ databases">
        <title>Leeuwenhoekiella genomics.</title>
        <authorList>
            <person name="Tahon G."/>
            <person name="Willems A."/>
        </authorList>
    </citation>
    <scope>NUCLEOTIDE SEQUENCE [LARGE SCALE GENOMIC DNA]</scope>
    <source>
        <strain evidence="2 3">LMG 1345</strain>
    </source>
</reference>
<proteinExistence type="predicted"/>
<evidence type="ECO:0000313" key="2">
    <source>
        <dbReference type="EMBL" id="RXG26919.1"/>
    </source>
</evidence>
<organism evidence="2 3">
    <name type="scientific">Leeuwenhoekiella marinoflava</name>
    <dbReference type="NCBI Taxonomy" id="988"/>
    <lineage>
        <taxon>Bacteria</taxon>
        <taxon>Pseudomonadati</taxon>
        <taxon>Bacteroidota</taxon>
        <taxon>Flavobacteriia</taxon>
        <taxon>Flavobacteriales</taxon>
        <taxon>Flavobacteriaceae</taxon>
        <taxon>Leeuwenhoekiella</taxon>
    </lineage>
</organism>
<dbReference type="GO" id="GO:0032259">
    <property type="term" value="P:methylation"/>
    <property type="evidence" value="ECO:0007669"/>
    <property type="project" value="UniProtKB-KW"/>
</dbReference>
<protein>
    <submittedName>
        <fullName evidence="2">FkbM family methyltransferase</fullName>
    </submittedName>
</protein>
<dbReference type="InterPro" id="IPR029063">
    <property type="entry name" value="SAM-dependent_MTases_sf"/>
</dbReference>
<feature type="domain" description="Methyltransferase FkbM" evidence="1">
    <location>
        <begin position="97"/>
        <end position="250"/>
    </location>
</feature>